<name>A0AAZ1Y2A7_OREAU</name>
<proteinExistence type="predicted"/>
<protein>
    <recommendedName>
        <fullName evidence="3">Chemokine interleukin-8-like domain-containing protein</fullName>
    </recommendedName>
</protein>
<reference evidence="1" key="3">
    <citation type="submission" date="2025-09" db="UniProtKB">
        <authorList>
            <consortium name="Ensembl"/>
        </authorList>
    </citation>
    <scope>IDENTIFICATION</scope>
</reference>
<evidence type="ECO:0000313" key="2">
    <source>
        <dbReference type="Proteomes" id="UP000472276"/>
    </source>
</evidence>
<reference evidence="2" key="1">
    <citation type="submission" date="2020-03" db="EMBL/GenBank/DDBJ databases">
        <title>Evolution of repeat sequences and sex chromosomes of tilapia species revealed by chromosome-level genomes.</title>
        <authorList>
            <person name="Xu L."/>
            <person name="Tao W."/>
            <person name="Wang D."/>
            <person name="Zhou Q."/>
        </authorList>
    </citation>
    <scope>NUCLEOTIDE SEQUENCE [LARGE SCALE GENOMIC DNA]</scope>
    <source>
        <strain evidence="2">Israel</strain>
    </source>
</reference>
<evidence type="ECO:0000313" key="1">
    <source>
        <dbReference type="Ensembl" id="ENSOABP00000073959.1"/>
    </source>
</evidence>
<keyword evidence="2" id="KW-1185">Reference proteome</keyword>
<dbReference type="Proteomes" id="UP000472276">
    <property type="component" value="Unassembled WGS sequence"/>
</dbReference>
<reference evidence="1" key="2">
    <citation type="submission" date="2025-08" db="UniProtKB">
        <authorList>
            <consortium name="Ensembl"/>
        </authorList>
    </citation>
    <scope>IDENTIFICATION</scope>
</reference>
<sequence>MSTCYICIKTETSSIAMGFSVGSSLFKNLFFFVVPAKNDFHMCCTTVTNKEITEPILGYIVQRANPPCVNAVM</sequence>
<organism evidence="1 2">
    <name type="scientific">Oreochromis aureus</name>
    <name type="common">Israeli tilapia</name>
    <name type="synonym">Chromis aureus</name>
    <dbReference type="NCBI Taxonomy" id="47969"/>
    <lineage>
        <taxon>Eukaryota</taxon>
        <taxon>Metazoa</taxon>
        <taxon>Chordata</taxon>
        <taxon>Craniata</taxon>
        <taxon>Vertebrata</taxon>
        <taxon>Euteleostomi</taxon>
        <taxon>Actinopterygii</taxon>
        <taxon>Neopterygii</taxon>
        <taxon>Teleostei</taxon>
        <taxon>Neoteleostei</taxon>
        <taxon>Acanthomorphata</taxon>
        <taxon>Ovalentaria</taxon>
        <taxon>Cichlomorphae</taxon>
        <taxon>Cichliformes</taxon>
        <taxon>Cichlidae</taxon>
        <taxon>African cichlids</taxon>
        <taxon>Pseudocrenilabrinae</taxon>
        <taxon>Oreochromini</taxon>
        <taxon>Oreochromis</taxon>
    </lineage>
</organism>
<evidence type="ECO:0008006" key="3">
    <source>
        <dbReference type="Google" id="ProtNLM"/>
    </source>
</evidence>
<dbReference type="Ensembl" id="ENSOABT00000081205.1">
    <property type="protein sequence ID" value="ENSOABP00000073959.1"/>
    <property type="gene ID" value="ENSOABG00000037066.1"/>
</dbReference>
<accession>A0AAZ1Y2A7</accession>
<dbReference type="AlphaFoldDB" id="A0AAZ1Y2A7"/>